<keyword evidence="1" id="KW-0812">Transmembrane</keyword>
<evidence type="ECO:0000256" key="1">
    <source>
        <dbReference type="SAM" id="Phobius"/>
    </source>
</evidence>
<protein>
    <submittedName>
        <fullName evidence="2">Uncharacterized protein</fullName>
    </submittedName>
</protein>
<keyword evidence="1" id="KW-0472">Membrane</keyword>
<reference evidence="3" key="1">
    <citation type="submission" date="2016-10" db="EMBL/GenBank/DDBJ databases">
        <authorList>
            <person name="Varghese N."/>
            <person name="Submissions S."/>
        </authorList>
    </citation>
    <scope>NUCLEOTIDE SEQUENCE [LARGE SCALE GENOMIC DNA]</scope>
    <source>
        <strain evidence="3">DSM 46732</strain>
    </source>
</reference>
<organism evidence="2 3">
    <name type="scientific">Actinopolyspora xinjiangensis</name>
    <dbReference type="NCBI Taxonomy" id="405564"/>
    <lineage>
        <taxon>Bacteria</taxon>
        <taxon>Bacillati</taxon>
        <taxon>Actinomycetota</taxon>
        <taxon>Actinomycetes</taxon>
        <taxon>Actinopolysporales</taxon>
        <taxon>Actinopolysporaceae</taxon>
        <taxon>Actinopolyspora</taxon>
    </lineage>
</organism>
<gene>
    <name evidence="2" type="ORF">SAMN04487905_102444</name>
</gene>
<keyword evidence="3" id="KW-1185">Reference proteome</keyword>
<dbReference type="Proteomes" id="UP000199497">
    <property type="component" value="Unassembled WGS sequence"/>
</dbReference>
<proteinExistence type="predicted"/>
<name>A0A1H0QXX1_9ACTN</name>
<evidence type="ECO:0000313" key="3">
    <source>
        <dbReference type="Proteomes" id="UP000199497"/>
    </source>
</evidence>
<feature type="transmembrane region" description="Helical" evidence="1">
    <location>
        <begin position="20"/>
        <end position="41"/>
    </location>
</feature>
<dbReference type="AlphaFoldDB" id="A0A1H0QXX1"/>
<dbReference type="RefSeq" id="WP_092598304.1">
    <property type="nucleotide sequence ID" value="NZ_FNJR01000002.1"/>
</dbReference>
<keyword evidence="1" id="KW-1133">Transmembrane helix</keyword>
<feature type="transmembrane region" description="Helical" evidence="1">
    <location>
        <begin position="53"/>
        <end position="75"/>
    </location>
</feature>
<dbReference type="OrthoDB" id="5191863at2"/>
<dbReference type="EMBL" id="FNJR01000002">
    <property type="protein sequence ID" value="SDP22087.1"/>
    <property type="molecule type" value="Genomic_DNA"/>
</dbReference>
<evidence type="ECO:0000313" key="2">
    <source>
        <dbReference type="EMBL" id="SDP22087.1"/>
    </source>
</evidence>
<sequence length="107" mass="11236">MPRISPTTTILLRECAGTGLATAAFAYSGWITAVTIADLLTHLTHPEQLQVELHALFAALDCLTWWAGVGGLRLAGWRATWPVAVGLALTAVSAIKVVAVGLTGHYA</sequence>
<feature type="transmembrane region" description="Helical" evidence="1">
    <location>
        <begin position="81"/>
        <end position="102"/>
    </location>
</feature>
<accession>A0A1H0QXX1</accession>